<proteinExistence type="predicted"/>
<gene>
    <name evidence="1" type="ORF">DUT91_15875</name>
</gene>
<dbReference type="RefSeq" id="WP_114441498.1">
    <property type="nucleotide sequence ID" value="NZ_QOZG01000006.1"/>
</dbReference>
<evidence type="ECO:0000313" key="1">
    <source>
        <dbReference type="EMBL" id="RCS22957.1"/>
    </source>
</evidence>
<name>A0A368K0P4_9HYPH</name>
<protein>
    <submittedName>
        <fullName evidence="1">Uncharacterized protein</fullName>
    </submittedName>
</protein>
<organism evidence="1 2">
    <name type="scientific">Phyllobacterium salinisoli</name>
    <dbReference type="NCBI Taxonomy" id="1899321"/>
    <lineage>
        <taxon>Bacteria</taxon>
        <taxon>Pseudomonadati</taxon>
        <taxon>Pseudomonadota</taxon>
        <taxon>Alphaproteobacteria</taxon>
        <taxon>Hyphomicrobiales</taxon>
        <taxon>Phyllobacteriaceae</taxon>
        <taxon>Phyllobacterium</taxon>
    </lineage>
</organism>
<evidence type="ECO:0000313" key="2">
    <source>
        <dbReference type="Proteomes" id="UP000253420"/>
    </source>
</evidence>
<dbReference type="OrthoDB" id="8115565at2"/>
<comment type="caution">
    <text evidence="1">The sequence shown here is derived from an EMBL/GenBank/DDBJ whole genome shotgun (WGS) entry which is preliminary data.</text>
</comment>
<keyword evidence="2" id="KW-1185">Reference proteome</keyword>
<dbReference type="AlphaFoldDB" id="A0A368K0P4"/>
<sequence>MNYSNRAVTDVQVFGLRRHEGFDGATVSGSIRLQLCAHDGNEFGPSATIELAMDLAERSTLPEIERQLLAGALGVLARLAALSPDEAYAELQKSQIREYLPKVP</sequence>
<dbReference type="EMBL" id="QOZG01000006">
    <property type="protein sequence ID" value="RCS22957.1"/>
    <property type="molecule type" value="Genomic_DNA"/>
</dbReference>
<reference evidence="1 2" key="1">
    <citation type="submission" date="2018-07" db="EMBL/GenBank/DDBJ databases">
        <title>The draft genome of Phyllobacterium salinisoli.</title>
        <authorList>
            <person name="Liu L."/>
            <person name="Li L."/>
            <person name="Zhang X."/>
            <person name="Liang L."/>
        </authorList>
    </citation>
    <scope>NUCLEOTIDE SEQUENCE [LARGE SCALE GENOMIC DNA]</scope>
    <source>
        <strain evidence="1 2">LLAN61</strain>
    </source>
</reference>
<dbReference type="Proteomes" id="UP000253420">
    <property type="component" value="Unassembled WGS sequence"/>
</dbReference>
<accession>A0A368K0P4</accession>